<keyword evidence="2" id="KW-1185">Reference proteome</keyword>
<protein>
    <submittedName>
        <fullName evidence="1">Uncharacterized protein</fullName>
    </submittedName>
</protein>
<evidence type="ECO:0000313" key="1">
    <source>
        <dbReference type="EMBL" id="KAJ3803918.1"/>
    </source>
</evidence>
<comment type="caution">
    <text evidence="1">The sequence shown here is derived from an EMBL/GenBank/DDBJ whole genome shotgun (WGS) entry which is preliminary data.</text>
</comment>
<proteinExistence type="predicted"/>
<organism evidence="1 2">
    <name type="scientific">Lentinula aff. lateritia</name>
    <dbReference type="NCBI Taxonomy" id="2804960"/>
    <lineage>
        <taxon>Eukaryota</taxon>
        <taxon>Fungi</taxon>
        <taxon>Dikarya</taxon>
        <taxon>Basidiomycota</taxon>
        <taxon>Agaricomycotina</taxon>
        <taxon>Agaricomycetes</taxon>
        <taxon>Agaricomycetidae</taxon>
        <taxon>Agaricales</taxon>
        <taxon>Marasmiineae</taxon>
        <taxon>Omphalotaceae</taxon>
        <taxon>Lentinula</taxon>
    </lineage>
</organism>
<reference evidence="1" key="1">
    <citation type="submission" date="2022-09" db="EMBL/GenBank/DDBJ databases">
        <title>A Global Phylogenomic Analysis of the Shiitake Genus Lentinula.</title>
        <authorList>
            <consortium name="DOE Joint Genome Institute"/>
            <person name="Sierra-Patev S."/>
            <person name="Min B."/>
            <person name="Naranjo-Ortiz M."/>
            <person name="Looney B."/>
            <person name="Konkel Z."/>
            <person name="Slot J.C."/>
            <person name="Sakamoto Y."/>
            <person name="Steenwyk J.L."/>
            <person name="Rokas A."/>
            <person name="Carro J."/>
            <person name="Camarero S."/>
            <person name="Ferreira P."/>
            <person name="Molpeceres G."/>
            <person name="Ruiz-Duenas F.J."/>
            <person name="Serrano A."/>
            <person name="Henrissat B."/>
            <person name="Drula E."/>
            <person name="Hughes K.W."/>
            <person name="Mata J.L."/>
            <person name="Ishikawa N.K."/>
            <person name="Vargas-Isla R."/>
            <person name="Ushijima S."/>
            <person name="Smith C.A."/>
            <person name="Ahrendt S."/>
            <person name="Andreopoulos W."/>
            <person name="He G."/>
            <person name="Labutti K."/>
            <person name="Lipzen A."/>
            <person name="Ng V."/>
            <person name="Riley R."/>
            <person name="Sandor L."/>
            <person name="Barry K."/>
            <person name="Martinez A.T."/>
            <person name="Xiao Y."/>
            <person name="Gibbons J.G."/>
            <person name="Terashima K."/>
            <person name="Grigoriev I.V."/>
            <person name="Hibbett D.S."/>
        </authorList>
    </citation>
    <scope>NUCLEOTIDE SEQUENCE</scope>
    <source>
        <strain evidence="1">TMI1499</strain>
    </source>
</reference>
<name>A0ACC1TH27_9AGAR</name>
<dbReference type="EMBL" id="MU796538">
    <property type="protein sequence ID" value="KAJ3803918.1"/>
    <property type="molecule type" value="Genomic_DNA"/>
</dbReference>
<feature type="non-terminal residue" evidence="1">
    <location>
        <position position="1"/>
    </location>
</feature>
<evidence type="ECO:0000313" key="2">
    <source>
        <dbReference type="Proteomes" id="UP001163835"/>
    </source>
</evidence>
<dbReference type="Proteomes" id="UP001163835">
    <property type="component" value="Unassembled WGS sequence"/>
</dbReference>
<accession>A0ACC1TH27</accession>
<sequence>GLSNEHKLQRRMFIDTEDAKLKQEREAAEKASESTGVVSKPMETTKKRRTKNYEQTLDDFWGIVDKKLESYRTQVSDTAIRFEVYKGIYDDDVKLFPRDSSLGADLVVCEKDVEPWILSIQARKQSQEILRISENYHRSCLPQVSLNWTVGPVSNILNDECLNDIETSILPAAWCSLQAYNLMVESIKKEQ</sequence>
<gene>
    <name evidence="1" type="ORF">F5876DRAFT_71053</name>
</gene>